<gene>
    <name evidence="1" type="ORF">LEP1GSC199_3304</name>
</gene>
<sequence>MKSNSRCTFFTNARKTGKGLDQFLELWIRQVEILHPFGVG</sequence>
<accession>N1WAV4</accession>
<evidence type="ECO:0000313" key="2">
    <source>
        <dbReference type="Proteomes" id="UP000012227"/>
    </source>
</evidence>
<reference evidence="1 2" key="1">
    <citation type="submission" date="2013-03" db="EMBL/GenBank/DDBJ databases">
        <authorList>
            <person name="Harkins D.M."/>
            <person name="Durkin A.S."/>
            <person name="Brinkac L.M."/>
            <person name="Haft D.H."/>
            <person name="Selengut J.D."/>
            <person name="Sanka R."/>
            <person name="DePew J."/>
            <person name="Purushe J."/>
            <person name="Galloway R.L."/>
            <person name="Vinetz J.M."/>
            <person name="Sutton G.G."/>
            <person name="Nierman W.C."/>
            <person name="Fouts D.E."/>
        </authorList>
    </citation>
    <scope>NUCLEOTIDE SEQUENCE [LARGE SCALE GENOMIC DNA]</scope>
    <source>
        <strain evidence="1 2">Waz Holland</strain>
    </source>
</reference>
<comment type="caution">
    <text evidence="1">The sequence shown here is derived from an EMBL/GenBank/DDBJ whole genome shotgun (WGS) entry which is preliminary data.</text>
</comment>
<protein>
    <submittedName>
        <fullName evidence="1">Uncharacterized protein</fullName>
    </submittedName>
</protein>
<evidence type="ECO:0000313" key="1">
    <source>
        <dbReference type="EMBL" id="EMY70347.1"/>
    </source>
</evidence>
<name>N1WAV4_9LEPT</name>
<organism evidence="1 2">
    <name type="scientific">Leptospira vanthielii serovar Holland str. Waz Holland = ATCC 700522</name>
    <dbReference type="NCBI Taxonomy" id="1218591"/>
    <lineage>
        <taxon>Bacteria</taxon>
        <taxon>Pseudomonadati</taxon>
        <taxon>Spirochaetota</taxon>
        <taxon>Spirochaetia</taxon>
        <taxon>Leptospirales</taxon>
        <taxon>Leptospiraceae</taxon>
        <taxon>Leptospira</taxon>
    </lineage>
</organism>
<dbReference type="EMBL" id="AOGY02000038">
    <property type="protein sequence ID" value="EMY70347.1"/>
    <property type="molecule type" value="Genomic_DNA"/>
</dbReference>
<proteinExistence type="predicted"/>
<dbReference type="Proteomes" id="UP000012227">
    <property type="component" value="Unassembled WGS sequence"/>
</dbReference>
<dbReference type="AlphaFoldDB" id="N1WAV4"/>